<keyword evidence="10" id="KW-1185">Reference proteome</keyword>
<reference evidence="9" key="2">
    <citation type="journal article" date="2008" name="Genome Biol.">
        <title>Improved genome assembly and evidence-based global gene model set for the chordate Ciona intestinalis: new insight into intron and operon populations.</title>
        <authorList>
            <person name="Satou Y."/>
            <person name="Mineta K."/>
            <person name="Ogasawara M."/>
            <person name="Sasakura Y."/>
            <person name="Shoguchi E."/>
            <person name="Ueno K."/>
            <person name="Yamada L."/>
            <person name="Matsumoto J."/>
            <person name="Wasserscheid J."/>
            <person name="Dewar K."/>
            <person name="Wiley G.B."/>
            <person name="Macmil S.L."/>
            <person name="Roe B.A."/>
            <person name="Zeller R.W."/>
            <person name="Hastings K.E."/>
            <person name="Lemaire P."/>
            <person name="Lindquist E."/>
            <person name="Endo T."/>
            <person name="Hotta K."/>
            <person name="Inaba K."/>
        </authorList>
    </citation>
    <scope>NUCLEOTIDE SEQUENCE [LARGE SCALE GENOMIC DNA]</scope>
    <source>
        <strain evidence="9">wild type</strain>
    </source>
</reference>
<evidence type="ECO:0000256" key="4">
    <source>
        <dbReference type="ARBA" id="ARBA00022737"/>
    </source>
</evidence>
<dbReference type="STRING" id="7719.ENSCINP00000022929"/>
<sequence length="488" mass="55945">MKGAPQQEVLVSPGRPIPVLPPIQHSDEEEEDEEQEEIVSRHRPSRSDSSFEIQQPPDDGREYSIRRFALDYFKKSNKVDKLLQHTKKPLKSSLISYDNKTNEELAVLTFNAILVFCRDVIGKGQNDYTNIIKVLAVVRKNLPMSDEVYVQIVRQTNRNKRQDSAERAWRLLAFFTAYFRPTKVLLPHFLAHLNQKCSESETANSDPAAVTLVNLQQTLNYGGRRHPPTEVEIQAISIGSTSFEQIFILPGRIKWEFKVNTTTVVKQVIECLGREFGITDQRELNEFGAFLFVMEANKAGEIIPLQPDTFVMDVNSDMTYRKLGFFIMIQRVIWAEPISFENPSLITFFFNQMLDDYITGKLFYGEGGTHKLSKFHFDETVKLAAFLFVGFGKNHFPSQSDMESIIPRPMLKQYDTTLWHEKVCGHMKSTPSCNTQQAQCEFLSKLRKRKLFGCSFFAVDVKLANTRQKPAVVAINSKGFFLINPDED</sequence>
<organism evidence="9 10">
    <name type="scientific">Ciona intestinalis</name>
    <name type="common">Transparent sea squirt</name>
    <name type="synonym">Ascidia intestinalis</name>
    <dbReference type="NCBI Taxonomy" id="7719"/>
    <lineage>
        <taxon>Eukaryota</taxon>
        <taxon>Metazoa</taxon>
        <taxon>Chordata</taxon>
        <taxon>Tunicata</taxon>
        <taxon>Ascidiacea</taxon>
        <taxon>Phlebobranchia</taxon>
        <taxon>Cionidae</taxon>
        <taxon>Ciona</taxon>
    </lineage>
</organism>
<dbReference type="GO" id="GO:0005737">
    <property type="term" value="C:cytoplasm"/>
    <property type="evidence" value="ECO:0007669"/>
    <property type="project" value="UniProtKB-SubCell"/>
</dbReference>
<dbReference type="GO" id="GO:0005856">
    <property type="term" value="C:cytoskeleton"/>
    <property type="evidence" value="ECO:0007669"/>
    <property type="project" value="InterPro"/>
</dbReference>
<dbReference type="InterPro" id="IPR000299">
    <property type="entry name" value="FERM_domain"/>
</dbReference>
<evidence type="ECO:0000313" key="10">
    <source>
        <dbReference type="Proteomes" id="UP000008144"/>
    </source>
</evidence>
<dbReference type="GO" id="GO:0003779">
    <property type="term" value="F:actin binding"/>
    <property type="evidence" value="ECO:0007669"/>
    <property type="project" value="UniProtKB-KW"/>
</dbReference>
<keyword evidence="3" id="KW-0963">Cytoplasm</keyword>
<dbReference type="InterPro" id="IPR019748">
    <property type="entry name" value="FERM_central"/>
</dbReference>
<dbReference type="InterPro" id="IPR038185">
    <property type="entry name" value="MyTH4_dom_sf"/>
</dbReference>
<evidence type="ECO:0000256" key="1">
    <source>
        <dbReference type="ARBA" id="ARBA00004496"/>
    </source>
</evidence>
<keyword evidence="4" id="KW-0677">Repeat</keyword>
<proteinExistence type="inferred from homology"/>
<accession>F7BNZ7</accession>
<dbReference type="Ensembl" id="ENSCINT00000023175.2">
    <property type="protein sequence ID" value="ENSCINP00000022929.2"/>
    <property type="gene ID" value="ENSCING00000012224.2"/>
</dbReference>
<dbReference type="SMART" id="SM00139">
    <property type="entry name" value="MyTH4"/>
    <property type="match status" value="1"/>
</dbReference>
<feature type="domain" description="MyTH4" evidence="8">
    <location>
        <begin position="85"/>
        <end position="237"/>
    </location>
</feature>
<dbReference type="AlphaFoldDB" id="F7BNZ7"/>
<evidence type="ECO:0000259" key="8">
    <source>
        <dbReference type="PROSITE" id="PS51016"/>
    </source>
</evidence>
<dbReference type="PROSITE" id="PS51016">
    <property type="entry name" value="MYTH4"/>
    <property type="match status" value="1"/>
</dbReference>
<feature type="domain" description="FERM" evidence="7">
    <location>
        <begin position="242"/>
        <end position="488"/>
    </location>
</feature>
<evidence type="ECO:0000313" key="9">
    <source>
        <dbReference type="Ensembl" id="ENSCINP00000022929.2"/>
    </source>
</evidence>
<evidence type="ECO:0000256" key="5">
    <source>
        <dbReference type="ARBA" id="ARBA00023203"/>
    </source>
</evidence>
<comment type="similarity">
    <text evidence="2">Belongs to the TRAFAC class myosin-kinesin ATPase superfamily. Myosin family.</text>
</comment>
<dbReference type="PANTHER" id="PTHR22692">
    <property type="entry name" value="MYOSIN VII, XV"/>
    <property type="match status" value="1"/>
</dbReference>
<reference evidence="10" key="1">
    <citation type="journal article" date="2002" name="Science">
        <title>The draft genome of Ciona intestinalis: insights into chordate and vertebrate origins.</title>
        <authorList>
            <person name="Dehal P."/>
            <person name="Satou Y."/>
            <person name="Campbell R.K."/>
            <person name="Chapman J."/>
            <person name="Degnan B."/>
            <person name="De Tomaso A."/>
            <person name="Davidson B."/>
            <person name="Di Gregorio A."/>
            <person name="Gelpke M."/>
            <person name="Goodstein D.M."/>
            <person name="Harafuji N."/>
            <person name="Hastings K.E."/>
            <person name="Ho I."/>
            <person name="Hotta K."/>
            <person name="Huang W."/>
            <person name="Kawashima T."/>
            <person name="Lemaire P."/>
            <person name="Martinez D."/>
            <person name="Meinertzhagen I.A."/>
            <person name="Necula S."/>
            <person name="Nonaka M."/>
            <person name="Putnam N."/>
            <person name="Rash S."/>
            <person name="Saiga H."/>
            <person name="Satake M."/>
            <person name="Terry A."/>
            <person name="Yamada L."/>
            <person name="Wang H.G."/>
            <person name="Awazu S."/>
            <person name="Azumi K."/>
            <person name="Boore J."/>
            <person name="Branno M."/>
            <person name="Chin-Bow S."/>
            <person name="DeSantis R."/>
            <person name="Doyle S."/>
            <person name="Francino P."/>
            <person name="Keys D.N."/>
            <person name="Haga S."/>
            <person name="Hayashi H."/>
            <person name="Hino K."/>
            <person name="Imai K.S."/>
            <person name="Inaba K."/>
            <person name="Kano S."/>
            <person name="Kobayashi K."/>
            <person name="Kobayashi M."/>
            <person name="Lee B.I."/>
            <person name="Makabe K.W."/>
            <person name="Manohar C."/>
            <person name="Matassi G."/>
            <person name="Medina M."/>
            <person name="Mochizuki Y."/>
            <person name="Mount S."/>
            <person name="Morishita T."/>
            <person name="Miura S."/>
            <person name="Nakayama A."/>
            <person name="Nishizaka S."/>
            <person name="Nomoto H."/>
            <person name="Ohta F."/>
            <person name="Oishi K."/>
            <person name="Rigoutsos I."/>
            <person name="Sano M."/>
            <person name="Sasaki A."/>
            <person name="Sasakura Y."/>
            <person name="Shoguchi E."/>
            <person name="Shin-i T."/>
            <person name="Spagnuolo A."/>
            <person name="Stainier D."/>
            <person name="Suzuki M.M."/>
            <person name="Tassy O."/>
            <person name="Takatori N."/>
            <person name="Tokuoka M."/>
            <person name="Yagi K."/>
            <person name="Yoshizaki F."/>
            <person name="Wada S."/>
            <person name="Zhang C."/>
            <person name="Hyatt P.D."/>
            <person name="Larimer F."/>
            <person name="Detter C."/>
            <person name="Doggett N."/>
            <person name="Glavina T."/>
            <person name="Hawkins T."/>
            <person name="Richardson P."/>
            <person name="Lucas S."/>
            <person name="Kohara Y."/>
            <person name="Levine M."/>
            <person name="Satoh N."/>
            <person name="Rokhsar D.S."/>
        </authorList>
    </citation>
    <scope>NUCLEOTIDE SEQUENCE [LARGE SCALE GENOMIC DNA]</scope>
</reference>
<dbReference type="PROSITE" id="PS50057">
    <property type="entry name" value="FERM_3"/>
    <property type="match status" value="1"/>
</dbReference>
<dbReference type="CDD" id="cd14473">
    <property type="entry name" value="FERM_B-lobe"/>
    <property type="match status" value="1"/>
</dbReference>
<reference evidence="9" key="4">
    <citation type="submission" date="2025-09" db="UniProtKB">
        <authorList>
            <consortium name="Ensembl"/>
        </authorList>
    </citation>
    <scope>IDENTIFICATION</scope>
</reference>
<dbReference type="PANTHER" id="PTHR22692:SF26">
    <property type="entry name" value="SH3 DOMAIN-CONTAINING PROTEIN"/>
    <property type="match status" value="1"/>
</dbReference>
<keyword evidence="5" id="KW-0009">Actin-binding</keyword>
<dbReference type="GeneTree" id="ENSGT00930000151032"/>
<name>F7BNZ7_CIOIN</name>
<reference evidence="9" key="3">
    <citation type="submission" date="2025-08" db="UniProtKB">
        <authorList>
            <consortium name="Ensembl"/>
        </authorList>
    </citation>
    <scope>IDENTIFICATION</scope>
</reference>
<comment type="subcellular location">
    <subcellularLocation>
        <location evidence="1">Cytoplasm</location>
    </subcellularLocation>
</comment>
<dbReference type="EMBL" id="EAAA01002146">
    <property type="status" value="NOT_ANNOTATED_CDS"/>
    <property type="molecule type" value="Genomic_DNA"/>
</dbReference>
<evidence type="ECO:0000259" key="7">
    <source>
        <dbReference type="PROSITE" id="PS50057"/>
    </source>
</evidence>
<protein>
    <recommendedName>
        <fullName evidence="11">MyTH4 domain-containing protein</fullName>
    </recommendedName>
</protein>
<dbReference type="Gene3D" id="1.25.40.530">
    <property type="entry name" value="MyTH4 domain"/>
    <property type="match status" value="2"/>
</dbReference>
<dbReference type="HOGENOM" id="CLU_021039_2_0_1"/>
<dbReference type="Proteomes" id="UP000008144">
    <property type="component" value="Chromosome 5"/>
</dbReference>
<evidence type="ECO:0000256" key="2">
    <source>
        <dbReference type="ARBA" id="ARBA00008314"/>
    </source>
</evidence>
<dbReference type="SUPFAM" id="SSF47031">
    <property type="entry name" value="Second domain of FERM"/>
    <property type="match status" value="1"/>
</dbReference>
<dbReference type="EMBL" id="EAAA01002144">
    <property type="status" value="NOT_ANNOTATED_CDS"/>
    <property type="molecule type" value="Genomic_DNA"/>
</dbReference>
<evidence type="ECO:0000256" key="3">
    <source>
        <dbReference type="ARBA" id="ARBA00022490"/>
    </source>
</evidence>
<evidence type="ECO:0008006" key="11">
    <source>
        <dbReference type="Google" id="ProtNLM"/>
    </source>
</evidence>
<dbReference type="Pfam" id="PF00784">
    <property type="entry name" value="MyTH4"/>
    <property type="match status" value="1"/>
</dbReference>
<feature type="compositionally biased region" description="Acidic residues" evidence="6">
    <location>
        <begin position="27"/>
        <end position="37"/>
    </location>
</feature>
<feature type="region of interest" description="Disordered" evidence="6">
    <location>
        <begin position="1"/>
        <end position="59"/>
    </location>
</feature>
<dbReference type="EMBL" id="EAAA01002145">
    <property type="status" value="NOT_ANNOTATED_CDS"/>
    <property type="molecule type" value="Genomic_DNA"/>
</dbReference>
<dbReference type="OMA" id="TDCVYEL"/>
<dbReference type="InterPro" id="IPR051567">
    <property type="entry name" value="Unconventional_Myosin_ATPase"/>
</dbReference>
<dbReference type="Pfam" id="PF00373">
    <property type="entry name" value="FERM_M"/>
    <property type="match status" value="1"/>
</dbReference>
<evidence type="ECO:0000256" key="6">
    <source>
        <dbReference type="SAM" id="MobiDB-lite"/>
    </source>
</evidence>
<dbReference type="InterPro" id="IPR000857">
    <property type="entry name" value="MyTH4_dom"/>
</dbReference>
<dbReference type="InterPro" id="IPR035963">
    <property type="entry name" value="FERM_2"/>
</dbReference>
<dbReference type="InParanoid" id="F7BNZ7"/>